<organism evidence="1 2">
    <name type="scientific">Leclercia tamurae</name>
    <dbReference type="NCBI Taxonomy" id="2926467"/>
    <lineage>
        <taxon>Bacteria</taxon>
        <taxon>Pseudomonadati</taxon>
        <taxon>Pseudomonadota</taxon>
        <taxon>Gammaproteobacteria</taxon>
        <taxon>Enterobacterales</taxon>
        <taxon>Enterobacteriaceae</taxon>
        <taxon>Leclercia</taxon>
    </lineage>
</organism>
<dbReference type="InterPro" id="IPR019238">
    <property type="entry name" value="AbiEi_2"/>
</dbReference>
<dbReference type="Pfam" id="PF09952">
    <property type="entry name" value="AbiEi_2"/>
    <property type="match status" value="1"/>
</dbReference>
<dbReference type="Proteomes" id="UP001062027">
    <property type="component" value="Unassembled WGS sequence"/>
</dbReference>
<evidence type="ECO:0000313" key="2">
    <source>
        <dbReference type="Proteomes" id="UP001062027"/>
    </source>
</evidence>
<name>A0ABT2R7V7_9ENTR</name>
<dbReference type="EMBL" id="JAMHKS010000065">
    <property type="protein sequence ID" value="MCU6676866.1"/>
    <property type="molecule type" value="Genomic_DNA"/>
</dbReference>
<protein>
    <submittedName>
        <fullName evidence="1">Type IV toxin-antitoxin system AbiEi family antitoxin</fullName>
    </submittedName>
</protein>
<comment type="caution">
    <text evidence="1">The sequence shown here is derived from an EMBL/GenBank/DDBJ whole genome shotgun (WGS) entry which is preliminary data.</text>
</comment>
<gene>
    <name evidence="1" type="ORF">M8318_04185</name>
</gene>
<sequence>MTENDIIESVFDQLPTELRFLDFVPSQSGKDYGDDGILKMSIPGSEAVAFKVEIKTQPRQSWLEQWHMRHQNDPLPPLVACLYLSPTLQQYCVEHDINFIDGAGNARIVAPGIYIHISGKKGERTAPSGTVSVGIMKLLFVLLADDKAINYTYREIAQLAGISLGMVSKGFDYLESKNLYRMSQGGRRLTRVNDLYWLWVQEYPLVLRPKLKTLKMQGEVQWSDNLLLAGECWSGEVAGHILSGGYLHPENVKLFTPYSFNERRKKLDMRPTPSGNWELIECFWGETFPVRENERAWALLTIAELLATNDDRNIETARKINEKYLHIAKPTV</sequence>
<proteinExistence type="predicted"/>
<dbReference type="RefSeq" id="WP_262661068.1">
    <property type="nucleotide sequence ID" value="NZ_JAMHKS010000065.1"/>
</dbReference>
<keyword evidence="2" id="KW-1185">Reference proteome</keyword>
<reference evidence="1" key="1">
    <citation type="submission" date="2022-05" db="EMBL/GenBank/DDBJ databases">
        <title>Description of a novel species of Leclercia; Leclercia tamurae and the Proposal for a Novel Genus Silvania gen. nov. Containing Two Novel Species Silvania hatchlandensis sp. nov. and Silvania confinis sp. nov. Isolated from the Rhizosphere of Oak.</title>
        <authorList>
            <person name="Maddock D.W."/>
            <person name="Brady C.L."/>
            <person name="Denman S."/>
            <person name="Arnold D."/>
        </authorList>
    </citation>
    <scope>NUCLEOTIDE SEQUENCE</scope>
    <source>
        <strain evidence="1">H6S3</strain>
    </source>
</reference>
<evidence type="ECO:0000313" key="1">
    <source>
        <dbReference type="EMBL" id="MCU6676866.1"/>
    </source>
</evidence>
<accession>A0ABT2R7V7</accession>